<dbReference type="RefSeq" id="WP_014798062.1">
    <property type="nucleotide sequence ID" value="NC_018018.1"/>
</dbReference>
<proteinExistence type="predicted"/>
<dbReference type="EMBL" id="CP003345">
    <property type="protein sequence ID" value="AFM04616.1"/>
    <property type="molecule type" value="Genomic_DNA"/>
</dbReference>
<protein>
    <submittedName>
        <fullName evidence="2">Uncharacterized protein</fullName>
    </submittedName>
</protein>
<reference evidence="3" key="1">
    <citation type="submission" date="2012-06" db="EMBL/GenBank/DDBJ databases">
        <title>The complete genome of Flexibacter litoralis DSM 6794.</title>
        <authorList>
            <person name="Lucas S."/>
            <person name="Copeland A."/>
            <person name="Lapidus A."/>
            <person name="Glavina del Rio T."/>
            <person name="Dalin E."/>
            <person name="Tice H."/>
            <person name="Bruce D."/>
            <person name="Goodwin L."/>
            <person name="Pitluck S."/>
            <person name="Peters L."/>
            <person name="Ovchinnikova G."/>
            <person name="Lu M."/>
            <person name="Kyrpides N."/>
            <person name="Mavromatis K."/>
            <person name="Ivanova N."/>
            <person name="Brettin T."/>
            <person name="Detter J.C."/>
            <person name="Han C."/>
            <person name="Larimer F."/>
            <person name="Land M."/>
            <person name="Hauser L."/>
            <person name="Markowitz V."/>
            <person name="Cheng J.-F."/>
            <person name="Hugenholtz P."/>
            <person name="Woyke T."/>
            <person name="Wu D."/>
            <person name="Spring S."/>
            <person name="Lang E."/>
            <person name="Kopitz M."/>
            <person name="Brambilla E."/>
            <person name="Klenk H.-P."/>
            <person name="Eisen J.A."/>
        </authorList>
    </citation>
    <scope>NUCLEOTIDE SEQUENCE [LARGE SCALE GENOMIC DNA]</scope>
    <source>
        <strain evidence="3">ATCC 23117 / DSM 6794 / NBRC 15988 / NCIMB 1366 / Sio-4</strain>
    </source>
</reference>
<evidence type="ECO:0000313" key="2">
    <source>
        <dbReference type="EMBL" id="AFM04616.1"/>
    </source>
</evidence>
<keyword evidence="1" id="KW-0732">Signal</keyword>
<feature type="signal peptide" evidence="1">
    <location>
        <begin position="1"/>
        <end position="19"/>
    </location>
</feature>
<accession>I4AKY1</accession>
<dbReference type="STRING" id="880071.Fleli_2239"/>
<evidence type="ECO:0000313" key="3">
    <source>
        <dbReference type="Proteomes" id="UP000006054"/>
    </source>
</evidence>
<dbReference type="KEGG" id="fli:Fleli_2239"/>
<dbReference type="Proteomes" id="UP000006054">
    <property type="component" value="Chromosome"/>
</dbReference>
<keyword evidence="3" id="KW-1185">Reference proteome</keyword>
<name>I4AKY1_BERLS</name>
<evidence type="ECO:0000256" key="1">
    <source>
        <dbReference type="SAM" id="SignalP"/>
    </source>
</evidence>
<sequence length="187" mass="22577" precursor="true">MVTRILLFLAFFAYNNCIAQSDTLINDIQINFIQRDTSDVYYKSYLKYKSLVESGKEIKRIYPTVYPPQLNSLDYSFLSIYYKSKINERIKIDTLNWFSKELQINNIFLSLLALEDLSAIHNKKFEDYPIFAMTFIGYELRDTTKYLEYINQFNQQEYFSFNKERTIDQFDLYKDFLSPLTKDFERR</sequence>
<feature type="chain" id="PRO_5003686009" evidence="1">
    <location>
        <begin position="20"/>
        <end position="187"/>
    </location>
</feature>
<gene>
    <name evidence="2" type="ordered locus">Fleli_2239</name>
</gene>
<dbReference type="HOGENOM" id="CLU_1445695_0_0_10"/>
<organism evidence="2 3">
    <name type="scientific">Bernardetia litoralis (strain ATCC 23117 / DSM 6794 / NBRC 15988 / NCIMB 1366 / Fx l1 / Sio-4)</name>
    <name type="common">Flexibacter litoralis</name>
    <dbReference type="NCBI Taxonomy" id="880071"/>
    <lineage>
        <taxon>Bacteria</taxon>
        <taxon>Pseudomonadati</taxon>
        <taxon>Bacteroidota</taxon>
        <taxon>Cytophagia</taxon>
        <taxon>Cytophagales</taxon>
        <taxon>Bernardetiaceae</taxon>
        <taxon>Bernardetia</taxon>
    </lineage>
</organism>
<dbReference type="AlphaFoldDB" id="I4AKY1"/>